<dbReference type="SUPFAM" id="SSF51735">
    <property type="entry name" value="NAD(P)-binding Rossmann-fold domains"/>
    <property type="match status" value="1"/>
</dbReference>
<comment type="caution">
    <text evidence="6">The sequence shown here is derived from an EMBL/GenBank/DDBJ whole genome shotgun (WGS) entry which is preliminary data.</text>
</comment>
<gene>
    <name evidence="6" type="ORF">CMN54_11950</name>
</gene>
<protein>
    <recommendedName>
        <fullName evidence="8">Alcohol dehydrogenase-like C-terminal domain-containing protein</fullName>
    </recommendedName>
</protein>
<keyword evidence="4" id="KW-0862">Zinc</keyword>
<dbReference type="Gene3D" id="3.40.50.720">
    <property type="entry name" value="NAD(P)-binding Rossmann-like Domain"/>
    <property type="match status" value="1"/>
</dbReference>
<evidence type="ECO:0000256" key="2">
    <source>
        <dbReference type="ARBA" id="ARBA00008072"/>
    </source>
</evidence>
<reference evidence="7" key="1">
    <citation type="submission" date="2017-09" db="EMBL/GenBank/DDBJ databases">
        <title>The Reconstruction of 2,631 Draft Metagenome-Assembled Genomes from the Global Oceans.</title>
        <authorList>
            <person name="Tully B.J."/>
            <person name="Graham E.D."/>
            <person name="Heidelberg J.F."/>
        </authorList>
    </citation>
    <scope>NUCLEOTIDE SEQUENCE [LARGE SCALE GENOMIC DNA]</scope>
</reference>
<accession>A0A2D6YLU1</accession>
<dbReference type="Gene3D" id="3.90.180.10">
    <property type="entry name" value="Medium-chain alcohol dehydrogenases, catalytic domain"/>
    <property type="match status" value="1"/>
</dbReference>
<evidence type="ECO:0000256" key="1">
    <source>
        <dbReference type="ARBA" id="ARBA00001947"/>
    </source>
</evidence>
<comment type="cofactor">
    <cofactor evidence="1">
        <name>Zn(2+)</name>
        <dbReference type="ChEBI" id="CHEBI:29105"/>
    </cofactor>
</comment>
<keyword evidence="3" id="KW-0479">Metal-binding</keyword>
<dbReference type="EMBL" id="NZEX01000137">
    <property type="protein sequence ID" value="MAH64130.1"/>
    <property type="molecule type" value="Genomic_DNA"/>
</dbReference>
<evidence type="ECO:0000256" key="3">
    <source>
        <dbReference type="ARBA" id="ARBA00022723"/>
    </source>
</evidence>
<evidence type="ECO:0000313" key="6">
    <source>
        <dbReference type="EMBL" id="MAH64130.1"/>
    </source>
</evidence>
<dbReference type="AlphaFoldDB" id="A0A2D6YLU1"/>
<sequence length="135" mass="14471">MFWEYFLISAKQCIPTLNQVPPEELALSEPLSVGLHAVNRASNLCGKRVLISGSGTIGCMVLLAAKLDGAEQVTIVDVLEEPLAIARKVGADQTLCVQLSAAPSPEFLNEFDVALRFLVVHPPLATVLSWFAVVA</sequence>
<dbReference type="GO" id="GO:0016491">
    <property type="term" value="F:oxidoreductase activity"/>
    <property type="evidence" value="ECO:0007669"/>
    <property type="project" value="UniProtKB-KW"/>
</dbReference>
<evidence type="ECO:0008006" key="8">
    <source>
        <dbReference type="Google" id="ProtNLM"/>
    </source>
</evidence>
<comment type="similarity">
    <text evidence="2">Belongs to the zinc-containing alcohol dehydrogenase family.</text>
</comment>
<dbReference type="Proteomes" id="UP000226525">
    <property type="component" value="Unassembled WGS sequence"/>
</dbReference>
<organism evidence="6 7">
    <name type="scientific">SAR324 cluster bacterium</name>
    <dbReference type="NCBI Taxonomy" id="2024889"/>
    <lineage>
        <taxon>Bacteria</taxon>
        <taxon>Deltaproteobacteria</taxon>
        <taxon>SAR324 cluster</taxon>
    </lineage>
</organism>
<keyword evidence="5" id="KW-0560">Oxidoreductase</keyword>
<dbReference type="PANTHER" id="PTHR43161">
    <property type="entry name" value="SORBITOL DEHYDROGENASE"/>
    <property type="match status" value="1"/>
</dbReference>
<dbReference type="InterPro" id="IPR036291">
    <property type="entry name" value="NAD(P)-bd_dom_sf"/>
</dbReference>
<proteinExistence type="inferred from homology"/>
<evidence type="ECO:0000256" key="4">
    <source>
        <dbReference type="ARBA" id="ARBA00022833"/>
    </source>
</evidence>
<name>A0A2D6YLU1_9DELT</name>
<evidence type="ECO:0000256" key="5">
    <source>
        <dbReference type="ARBA" id="ARBA00023002"/>
    </source>
</evidence>
<dbReference type="GO" id="GO:0046872">
    <property type="term" value="F:metal ion binding"/>
    <property type="evidence" value="ECO:0007669"/>
    <property type="project" value="UniProtKB-KW"/>
</dbReference>
<dbReference type="PANTHER" id="PTHR43161:SF9">
    <property type="entry name" value="SORBITOL DEHYDROGENASE"/>
    <property type="match status" value="1"/>
</dbReference>
<evidence type="ECO:0000313" key="7">
    <source>
        <dbReference type="Proteomes" id="UP000226525"/>
    </source>
</evidence>